<dbReference type="Gene3D" id="3.20.20.70">
    <property type="entry name" value="Aldolase class I"/>
    <property type="match status" value="1"/>
</dbReference>
<feature type="compositionally biased region" description="Basic and acidic residues" evidence="5">
    <location>
        <begin position="1"/>
        <end position="11"/>
    </location>
</feature>
<dbReference type="InterPro" id="IPR013785">
    <property type="entry name" value="Aldolase_TIM"/>
</dbReference>
<dbReference type="GO" id="GO:0043720">
    <property type="term" value="F:3-keto-5-aminohexanoate cleavage activity"/>
    <property type="evidence" value="ECO:0007669"/>
    <property type="project" value="InterPro"/>
</dbReference>
<reference evidence="7" key="1">
    <citation type="submission" date="2017-10" db="EMBL/GenBank/DDBJ databases">
        <authorList>
            <person name="Regsiter A."/>
            <person name="William W."/>
        </authorList>
    </citation>
    <scope>NUCLEOTIDE SEQUENCE [LARGE SCALE GENOMIC DNA]</scope>
</reference>
<dbReference type="AlphaFoldDB" id="A0A2N9AVS6"/>
<evidence type="ECO:0008006" key="8">
    <source>
        <dbReference type="Google" id="ProtNLM"/>
    </source>
</evidence>
<evidence type="ECO:0000313" key="6">
    <source>
        <dbReference type="EMBL" id="SOR31449.1"/>
    </source>
</evidence>
<dbReference type="InterPro" id="IPR008567">
    <property type="entry name" value="BKACE"/>
</dbReference>
<dbReference type="PANTHER" id="PTHR37418:SF2">
    <property type="entry name" value="3-KETO-5-AMINOHEXANOATE CLEAVAGE ENZYME"/>
    <property type="match status" value="1"/>
</dbReference>
<evidence type="ECO:0000256" key="5">
    <source>
        <dbReference type="SAM" id="MobiDB-lite"/>
    </source>
</evidence>
<sequence>MSFEHETEPMMHDSGWPPLILANAPNGATRSKADHPALPITESEIARTAAEIAEAGAALIHVHVRDAQGRHLLDAQAYRAVTAAIRAEVGDRLVIQITSEAAGRYEAPEQMAVVRATRPEAVSLALREIVPDAGAETAAAAFFAWARRERVLLQIILYEPAEVARYADLKSRGVLGEGGDFPLFVLGRYTPGQVSRPADLLPFLAEAGEGVPLWSICAFGPRENACALVAAGLGGHVRVGFENSLLAPDGRPAESNAAQIRRAAEGARLLGRPLADADTARALMA</sequence>
<name>A0A2N9AVS6_METEX</name>
<protein>
    <recommendedName>
        <fullName evidence="8">3-keto-5-aminohexanoate cleavage protein</fullName>
    </recommendedName>
</protein>
<dbReference type="GO" id="GO:0046872">
    <property type="term" value="F:metal ion binding"/>
    <property type="evidence" value="ECO:0007669"/>
    <property type="project" value="UniProtKB-KW"/>
</dbReference>
<evidence type="ECO:0000256" key="3">
    <source>
        <dbReference type="ARBA" id="ARBA00022723"/>
    </source>
</evidence>
<keyword evidence="2" id="KW-0808">Transferase</keyword>
<keyword evidence="4" id="KW-0862">Zinc</keyword>
<dbReference type="Pfam" id="PF05853">
    <property type="entry name" value="BKACE"/>
    <property type="match status" value="1"/>
</dbReference>
<evidence type="ECO:0000256" key="2">
    <source>
        <dbReference type="ARBA" id="ARBA00022679"/>
    </source>
</evidence>
<evidence type="ECO:0000256" key="1">
    <source>
        <dbReference type="ARBA" id="ARBA00001947"/>
    </source>
</evidence>
<proteinExistence type="predicted"/>
<comment type="cofactor">
    <cofactor evidence="1">
        <name>Zn(2+)</name>
        <dbReference type="ChEBI" id="CHEBI:29105"/>
    </cofactor>
</comment>
<dbReference type="Proteomes" id="UP000233769">
    <property type="component" value="Chromosome tk0001"/>
</dbReference>
<evidence type="ECO:0000256" key="4">
    <source>
        <dbReference type="ARBA" id="ARBA00022833"/>
    </source>
</evidence>
<accession>A0A2N9AVS6</accession>
<dbReference type="PANTHER" id="PTHR37418">
    <property type="entry name" value="3-KETO-5-AMINOHEXANOATE CLEAVAGE ENZYME-RELATED"/>
    <property type="match status" value="1"/>
</dbReference>
<organism evidence="6 7">
    <name type="scientific">Methylorubrum extorquens</name>
    <name type="common">Methylobacterium dichloromethanicum</name>
    <name type="synonym">Methylobacterium extorquens</name>
    <dbReference type="NCBI Taxonomy" id="408"/>
    <lineage>
        <taxon>Bacteria</taxon>
        <taxon>Pseudomonadati</taxon>
        <taxon>Pseudomonadota</taxon>
        <taxon>Alphaproteobacteria</taxon>
        <taxon>Hyphomicrobiales</taxon>
        <taxon>Methylobacteriaceae</taxon>
        <taxon>Methylorubrum</taxon>
    </lineage>
</organism>
<dbReference type="EMBL" id="LT962688">
    <property type="protein sequence ID" value="SOR31449.1"/>
    <property type="molecule type" value="Genomic_DNA"/>
</dbReference>
<keyword evidence="3" id="KW-0479">Metal-binding</keyword>
<evidence type="ECO:0000313" key="7">
    <source>
        <dbReference type="Proteomes" id="UP000233769"/>
    </source>
</evidence>
<gene>
    <name evidence="6" type="ORF">TK0001_4864</name>
</gene>
<feature type="region of interest" description="Disordered" evidence="5">
    <location>
        <begin position="1"/>
        <end position="34"/>
    </location>
</feature>